<protein>
    <submittedName>
        <fullName evidence="1">Uncharacterized protein</fullName>
    </submittedName>
</protein>
<organism evidence="1 2">
    <name type="scientific">Bacillus phage FADO</name>
    <dbReference type="NCBI Taxonomy" id="2917160"/>
    <lineage>
        <taxon>Viruses</taxon>
        <taxon>Duplodnaviria</taxon>
        <taxon>Heunggongvirae</taxon>
        <taxon>Uroviricota</taxon>
        <taxon>Caudoviricetes</taxon>
        <taxon>Heleneionescovirinae</taxon>
        <taxon>Zhangjivirus</taxon>
        <taxon>Zhangjivirus fado</taxon>
    </lineage>
</organism>
<name>A0AAE9G8N8_9CAUD</name>
<proteinExistence type="predicted"/>
<dbReference type="Proteomes" id="UP000831021">
    <property type="component" value="Segment"/>
</dbReference>
<evidence type="ECO:0000313" key="1">
    <source>
        <dbReference type="EMBL" id="UNY48734.1"/>
    </source>
</evidence>
<sequence length="119" mass="13696">MKLQDVLEKFKQQGNYAVSLYYGESVGCDDSSVPQDEREIKIVMSPVGYLGEVRKLVVTNLKELESFDFEQEAKIISNPPQHDEYSEKGVYVWGTESAMKSYLERIGKVTSENRRDTYE</sequence>
<dbReference type="EMBL" id="OM236516">
    <property type="protein sequence ID" value="UNY48734.1"/>
    <property type="molecule type" value="Genomic_DNA"/>
</dbReference>
<gene>
    <name evidence="1" type="ORF">fado_19</name>
</gene>
<keyword evidence="2" id="KW-1185">Reference proteome</keyword>
<accession>A0AAE9G8N8</accession>
<reference evidence="1 2" key="1">
    <citation type="submission" date="2022-01" db="EMBL/GenBank/DDBJ databases">
        <authorList>
            <person name="Stokar-Avihail A."/>
        </authorList>
    </citation>
    <scope>NUCLEOTIDE SEQUENCE [LARGE SCALE GENOMIC DNA]</scope>
</reference>
<evidence type="ECO:0000313" key="2">
    <source>
        <dbReference type="Proteomes" id="UP000831021"/>
    </source>
</evidence>